<dbReference type="Proteomes" id="UP000001744">
    <property type="component" value="Unassembled WGS sequence"/>
</dbReference>
<protein>
    <submittedName>
        <fullName evidence="1">Fungal protein</fullName>
    </submittedName>
</protein>
<accession>B6JYB7</accession>
<organism evidence="1 3">
    <name type="scientific">Schizosaccharomyces japonicus (strain yFS275 / FY16936)</name>
    <name type="common">Fission yeast</name>
    <dbReference type="NCBI Taxonomy" id="402676"/>
    <lineage>
        <taxon>Eukaryota</taxon>
        <taxon>Fungi</taxon>
        <taxon>Dikarya</taxon>
        <taxon>Ascomycota</taxon>
        <taxon>Taphrinomycotina</taxon>
        <taxon>Schizosaccharomycetes</taxon>
        <taxon>Schizosaccharomycetales</taxon>
        <taxon>Schizosaccharomycetaceae</taxon>
        <taxon>Schizosaccharomyces</taxon>
    </lineage>
</organism>
<dbReference type="EMBL" id="KE651168">
    <property type="protein sequence ID" value="EEB06535.1"/>
    <property type="molecule type" value="Genomic_DNA"/>
</dbReference>
<evidence type="ECO:0000313" key="3">
    <source>
        <dbReference type="Proteomes" id="UP000001744"/>
    </source>
</evidence>
<gene>
    <name evidence="2" type="primary">rds1</name>
    <name evidence="1" type="ORF">SJAG_01578</name>
</gene>
<dbReference type="PANTHER" id="PTHR38705">
    <property type="entry name" value="PROTEIN RDS1"/>
    <property type="match status" value="1"/>
</dbReference>
<dbReference type="RefSeq" id="XP_002172828.1">
    <property type="nucleotide sequence ID" value="XM_002172792.1"/>
</dbReference>
<sequence length="394" mass="43189">MYDSEYYEKTGKCTRADEGVVFNGTGNVAGNWTYNATGSYSNQSMPANYTPAGGVAPMEPNPVYHPLSDFDYQSLTLALYHEYIELDLFNWGLTAFSQQEFQQAGINEDYQHLIRFMAQQEIGHAELISNMLGPSAPKACTYNFNFTSVGEYLTFAQHLTKWSESGVYGFLAHMNSGAAATLLLQSISTEARQEMSLRQLGGMFPYPVWFETGIPQSFAWSLIAPYIVSCPANNSRVAWQNFPKLSIVSPNFVSNASNGSYPRFQNGTYMYPAAVSTNRTSMTVPGQSVSFIWETPGHGVGPNSSYVTTTSASQPRYAAWISQLNVTYTPLNMTGNSSGVAMHPSAYVFPNATQQVVNGTAFVVLVDEAIPLTPYNLSIINEHVVAGPAVYSSD</sequence>
<dbReference type="eggNOG" id="ENOG502QSE0">
    <property type="taxonomic scope" value="Eukaryota"/>
</dbReference>
<name>B6JYB7_SCHJY</name>
<evidence type="ECO:0000313" key="1">
    <source>
        <dbReference type="EMBL" id="EEB06535.1"/>
    </source>
</evidence>
<dbReference type="STRING" id="402676.B6JYB7"/>
<dbReference type="PANTHER" id="PTHR38705:SF1">
    <property type="entry name" value="PROTEIN RDS1"/>
    <property type="match status" value="1"/>
</dbReference>
<dbReference type="GeneID" id="7048762"/>
<dbReference type="OrthoDB" id="2098436at2759"/>
<dbReference type="HOGENOM" id="CLU_028606_0_0_1"/>
<dbReference type="AlphaFoldDB" id="B6JYB7"/>
<proteinExistence type="predicted"/>
<dbReference type="VEuPathDB" id="FungiDB:SJAG_01578"/>
<dbReference type="OMA" id="VYGFLNH"/>
<dbReference type="JaponicusDB" id="SJAG_01578">
    <property type="gene designation" value="rds1"/>
</dbReference>
<reference evidence="1 3" key="1">
    <citation type="journal article" date="2011" name="Science">
        <title>Comparative functional genomics of the fission yeasts.</title>
        <authorList>
            <person name="Rhind N."/>
            <person name="Chen Z."/>
            <person name="Yassour M."/>
            <person name="Thompson D.A."/>
            <person name="Haas B.J."/>
            <person name="Habib N."/>
            <person name="Wapinski I."/>
            <person name="Roy S."/>
            <person name="Lin M.F."/>
            <person name="Heiman D.I."/>
            <person name="Young S.K."/>
            <person name="Furuya K."/>
            <person name="Guo Y."/>
            <person name="Pidoux A."/>
            <person name="Chen H.M."/>
            <person name="Robbertse B."/>
            <person name="Goldberg J.M."/>
            <person name="Aoki K."/>
            <person name="Bayne E.H."/>
            <person name="Berlin A.M."/>
            <person name="Desjardins C.A."/>
            <person name="Dobbs E."/>
            <person name="Dukaj L."/>
            <person name="Fan L."/>
            <person name="FitzGerald M.G."/>
            <person name="French C."/>
            <person name="Gujja S."/>
            <person name="Hansen K."/>
            <person name="Keifenheim D."/>
            <person name="Levin J.Z."/>
            <person name="Mosher R.A."/>
            <person name="Mueller C.A."/>
            <person name="Pfiffner J."/>
            <person name="Priest M."/>
            <person name="Russ C."/>
            <person name="Smialowska A."/>
            <person name="Swoboda P."/>
            <person name="Sykes S.M."/>
            <person name="Vaughn M."/>
            <person name="Vengrova S."/>
            <person name="Yoder R."/>
            <person name="Zeng Q."/>
            <person name="Allshire R."/>
            <person name="Baulcombe D."/>
            <person name="Birren B.W."/>
            <person name="Brown W."/>
            <person name="Ekwall K."/>
            <person name="Kellis M."/>
            <person name="Leatherwood J."/>
            <person name="Levin H."/>
            <person name="Margalit H."/>
            <person name="Martienssen R."/>
            <person name="Nieduszynski C.A."/>
            <person name="Spatafora J.W."/>
            <person name="Friedman N."/>
            <person name="Dalgaard J.Z."/>
            <person name="Baumann P."/>
            <person name="Niki H."/>
            <person name="Regev A."/>
            <person name="Nusbaum C."/>
        </authorList>
    </citation>
    <scope>NUCLEOTIDE SEQUENCE [LARGE SCALE GENOMIC DNA]</scope>
    <source>
        <strain evidence="3">yFS275 / FY16936</strain>
    </source>
</reference>
<keyword evidence="3" id="KW-1185">Reference proteome</keyword>
<evidence type="ECO:0000313" key="2">
    <source>
        <dbReference type="JaponicusDB" id="SJAG_01578"/>
    </source>
</evidence>
<dbReference type="Pfam" id="PF13668">
    <property type="entry name" value="Ferritin_2"/>
    <property type="match status" value="1"/>
</dbReference>
<dbReference type="InterPro" id="IPR039254">
    <property type="entry name" value="Rds1"/>
</dbReference>